<reference evidence="3 4" key="1">
    <citation type="submission" date="2019-07" db="EMBL/GenBank/DDBJ databases">
        <title>Rhodotorula toruloides NBRC10032 genome sequencing.</title>
        <authorList>
            <person name="Shida Y."/>
            <person name="Takaku H."/>
            <person name="Ogasawara W."/>
            <person name="Mori K."/>
        </authorList>
    </citation>
    <scope>NUCLEOTIDE SEQUENCE [LARGE SCALE GENOMIC DNA]</scope>
    <source>
        <strain evidence="3 4">NBRC10032</strain>
    </source>
</reference>
<feature type="compositionally biased region" description="Basic and acidic residues" evidence="1">
    <location>
        <begin position="93"/>
        <end position="119"/>
    </location>
</feature>
<evidence type="ECO:0000256" key="2">
    <source>
        <dbReference type="SAM" id="Phobius"/>
    </source>
</evidence>
<feature type="transmembrane region" description="Helical" evidence="2">
    <location>
        <begin position="149"/>
        <end position="169"/>
    </location>
</feature>
<gene>
    <name evidence="3" type="ORF">Rt10032_c04g2097</name>
</gene>
<name>A0A511KCH7_RHOTO</name>
<feature type="compositionally biased region" description="Polar residues" evidence="1">
    <location>
        <begin position="24"/>
        <end position="51"/>
    </location>
</feature>
<sequence length="192" mass="21353">MHTPVCKMYGNRRPLSCIPRRNAQPVSDSFVPSRQDSPANSRPNSGNNVKADSQAKGADGFDESGRLGETANGAAAHERPGVGGEKLSPAQQELKEALENDRRRRRSAEERQTDEREWERLSKRQAGVQLNVDAWEACPKVLASEYHDYFEFILCNAAFAAIAGIVLVFRQRALALRQFGRLAARIMQTQVS</sequence>
<keyword evidence="2" id="KW-0472">Membrane</keyword>
<organism evidence="3 4">
    <name type="scientific">Rhodotorula toruloides</name>
    <name type="common">Yeast</name>
    <name type="synonym">Rhodosporidium toruloides</name>
    <dbReference type="NCBI Taxonomy" id="5286"/>
    <lineage>
        <taxon>Eukaryota</taxon>
        <taxon>Fungi</taxon>
        <taxon>Dikarya</taxon>
        <taxon>Basidiomycota</taxon>
        <taxon>Pucciniomycotina</taxon>
        <taxon>Microbotryomycetes</taxon>
        <taxon>Sporidiobolales</taxon>
        <taxon>Sporidiobolaceae</taxon>
        <taxon>Rhodotorula</taxon>
    </lineage>
</organism>
<dbReference type="AlphaFoldDB" id="A0A511KCH7"/>
<dbReference type="EMBL" id="BJWK01000004">
    <property type="protein sequence ID" value="GEM08080.1"/>
    <property type="molecule type" value="Genomic_DNA"/>
</dbReference>
<evidence type="ECO:0008006" key="5">
    <source>
        <dbReference type="Google" id="ProtNLM"/>
    </source>
</evidence>
<keyword evidence="2" id="KW-1133">Transmembrane helix</keyword>
<evidence type="ECO:0000256" key="1">
    <source>
        <dbReference type="SAM" id="MobiDB-lite"/>
    </source>
</evidence>
<accession>A0A511KCH7</accession>
<comment type="caution">
    <text evidence="3">The sequence shown here is derived from an EMBL/GenBank/DDBJ whole genome shotgun (WGS) entry which is preliminary data.</text>
</comment>
<dbReference type="Proteomes" id="UP000321518">
    <property type="component" value="Unassembled WGS sequence"/>
</dbReference>
<keyword evidence="2" id="KW-0812">Transmembrane</keyword>
<protein>
    <recommendedName>
        <fullName evidence="5">Transmembrane protein</fullName>
    </recommendedName>
</protein>
<proteinExistence type="predicted"/>
<evidence type="ECO:0000313" key="4">
    <source>
        <dbReference type="Proteomes" id="UP000321518"/>
    </source>
</evidence>
<evidence type="ECO:0000313" key="3">
    <source>
        <dbReference type="EMBL" id="GEM08080.1"/>
    </source>
</evidence>
<dbReference type="OrthoDB" id="2525787at2759"/>
<feature type="region of interest" description="Disordered" evidence="1">
    <location>
        <begin position="1"/>
        <end position="119"/>
    </location>
</feature>